<gene>
    <name evidence="5" type="ORF">SAMN05518863_10653</name>
</gene>
<evidence type="ECO:0000256" key="3">
    <source>
        <dbReference type="PROSITE-ProRule" id="PRU00473"/>
    </source>
</evidence>
<evidence type="ECO:0000256" key="1">
    <source>
        <dbReference type="ARBA" id="ARBA00004442"/>
    </source>
</evidence>
<dbReference type="Pfam" id="PF00691">
    <property type="entry name" value="OmpA"/>
    <property type="match status" value="1"/>
</dbReference>
<dbReference type="NCBIfam" id="NF007424">
    <property type="entry name" value="PRK09967.1"/>
    <property type="match status" value="1"/>
</dbReference>
<evidence type="ECO:0000259" key="4">
    <source>
        <dbReference type="PROSITE" id="PS51123"/>
    </source>
</evidence>
<dbReference type="SUPFAM" id="SSF103088">
    <property type="entry name" value="OmpA-like"/>
    <property type="match status" value="1"/>
</dbReference>
<dbReference type="InterPro" id="IPR006665">
    <property type="entry name" value="OmpA-like"/>
</dbReference>
<evidence type="ECO:0000313" key="6">
    <source>
        <dbReference type="Proteomes" id="UP000198841"/>
    </source>
</evidence>
<accession>A0A1I3YG91</accession>
<proteinExistence type="predicted"/>
<dbReference type="EMBL" id="FOSD01000006">
    <property type="protein sequence ID" value="SFK30763.1"/>
    <property type="molecule type" value="Genomic_DNA"/>
</dbReference>
<dbReference type="InterPro" id="IPR036737">
    <property type="entry name" value="OmpA-like_sf"/>
</dbReference>
<dbReference type="InterPro" id="IPR006664">
    <property type="entry name" value="OMP_bac"/>
</dbReference>
<keyword evidence="6" id="KW-1185">Reference proteome</keyword>
<keyword evidence="2 3" id="KW-0472">Membrane</keyword>
<dbReference type="InterPro" id="IPR050330">
    <property type="entry name" value="Bact_OuterMem_StrucFunc"/>
</dbReference>
<comment type="caution">
    <text evidence="5">The sequence shown here is derived from an EMBL/GenBank/DDBJ whole genome shotgun (WGS) entry which is preliminary data.</text>
</comment>
<feature type="domain" description="OmpA-like" evidence="4">
    <location>
        <begin position="41"/>
        <end position="157"/>
    </location>
</feature>
<name>A0A1I3YG91_9GAMM</name>
<dbReference type="PANTHER" id="PTHR30329">
    <property type="entry name" value="STATOR ELEMENT OF FLAGELLAR MOTOR COMPLEX"/>
    <property type="match status" value="1"/>
</dbReference>
<protein>
    <submittedName>
        <fullName evidence="5">OmpA family protein</fullName>
    </submittedName>
</protein>
<dbReference type="Gene3D" id="3.30.1330.60">
    <property type="entry name" value="OmpA-like domain"/>
    <property type="match status" value="1"/>
</dbReference>
<dbReference type="Proteomes" id="UP000198841">
    <property type="component" value="Unassembled WGS sequence"/>
</dbReference>
<sequence>MKMKIFLMVCVLALVGCQTKGRFSDEQIAAMRNAGFSQNTEGWGLGLSDKILFGVNEVQLTPASKENIQSMAKNLASTGINHVRIDGHTDNYGKADYNQQLSLKRANAVATQWAAGAAIPRENIITRGLGMSAPIASNNNAQDRAQNRRVAIVITAP</sequence>
<dbReference type="CDD" id="cd07185">
    <property type="entry name" value="OmpA_C-like"/>
    <property type="match status" value="1"/>
</dbReference>
<comment type="subcellular location">
    <subcellularLocation>
        <location evidence="1">Cell outer membrane</location>
    </subcellularLocation>
</comment>
<dbReference type="PROSITE" id="PS51257">
    <property type="entry name" value="PROKAR_LIPOPROTEIN"/>
    <property type="match status" value="1"/>
</dbReference>
<evidence type="ECO:0000256" key="2">
    <source>
        <dbReference type="ARBA" id="ARBA00023136"/>
    </source>
</evidence>
<dbReference type="RefSeq" id="WP_008106883.1">
    <property type="nucleotide sequence ID" value="NZ_FOSD01000006.1"/>
</dbReference>
<dbReference type="PROSITE" id="PS51123">
    <property type="entry name" value="OMPA_2"/>
    <property type="match status" value="1"/>
</dbReference>
<dbReference type="PRINTS" id="PR01021">
    <property type="entry name" value="OMPADOMAIN"/>
</dbReference>
<evidence type="ECO:0000313" key="5">
    <source>
        <dbReference type="EMBL" id="SFK30763.1"/>
    </source>
</evidence>
<dbReference type="PANTHER" id="PTHR30329:SF17">
    <property type="entry name" value="LIPOPROTEIN YFIB-RELATED"/>
    <property type="match status" value="1"/>
</dbReference>
<organism evidence="5 6">
    <name type="scientific">Candidatus Pantoea symbiotica</name>
    <dbReference type="NCBI Taxonomy" id="1884370"/>
    <lineage>
        <taxon>Bacteria</taxon>
        <taxon>Pseudomonadati</taxon>
        <taxon>Pseudomonadota</taxon>
        <taxon>Gammaproteobacteria</taxon>
        <taxon>Enterobacterales</taxon>
        <taxon>Erwiniaceae</taxon>
        <taxon>Pantoea</taxon>
    </lineage>
</organism>
<reference evidence="5 6" key="1">
    <citation type="submission" date="2016-10" db="EMBL/GenBank/DDBJ databases">
        <authorList>
            <person name="Varghese N."/>
            <person name="Submissions S."/>
        </authorList>
    </citation>
    <scope>NUCLEOTIDE SEQUENCE [LARGE SCALE GENOMIC DNA]</scope>
    <source>
        <strain evidence="5 6">YR512</strain>
    </source>
</reference>